<accession>A0A6J4IWQ6</accession>
<evidence type="ECO:0000313" key="1">
    <source>
        <dbReference type="EMBL" id="CAA9261334.1"/>
    </source>
</evidence>
<gene>
    <name evidence="1" type="ORF">AVDCRST_MAG63-2439</name>
</gene>
<proteinExistence type="predicted"/>
<name>A0A6J4IWQ6_9BACT</name>
<organism evidence="1">
    <name type="scientific">uncultured Armatimonadetes bacterium</name>
    <dbReference type="NCBI Taxonomy" id="157466"/>
    <lineage>
        <taxon>Bacteria</taxon>
        <taxon>Bacillati</taxon>
        <taxon>Armatimonadota</taxon>
        <taxon>environmental samples</taxon>
    </lineage>
</organism>
<reference evidence="1" key="1">
    <citation type="submission" date="2020-02" db="EMBL/GenBank/DDBJ databases">
        <authorList>
            <person name="Meier V. D."/>
        </authorList>
    </citation>
    <scope>NUCLEOTIDE SEQUENCE</scope>
    <source>
        <strain evidence="1">AVDCRST_MAG63</strain>
    </source>
</reference>
<sequence>MKLHVHFEAGGMKVDEVVAGQSAEEVVASMQKRVAAELGFLKGAFVRAMTPLAFAQEVTRRYNSAMKESAPIPQTCEQFIDYGIDKNFATLVEDGGR</sequence>
<dbReference type="EMBL" id="CADCTO010000318">
    <property type="protein sequence ID" value="CAA9261334.1"/>
    <property type="molecule type" value="Genomic_DNA"/>
</dbReference>
<dbReference type="AlphaFoldDB" id="A0A6J4IWQ6"/>
<protein>
    <submittedName>
        <fullName evidence="1">Uncharacterized protein</fullName>
    </submittedName>
</protein>